<dbReference type="EMBL" id="JANJYI010000004">
    <property type="protein sequence ID" value="KAK2652052.1"/>
    <property type="molecule type" value="Genomic_DNA"/>
</dbReference>
<dbReference type="GO" id="GO:0043531">
    <property type="term" value="F:ADP binding"/>
    <property type="evidence" value="ECO:0007669"/>
    <property type="project" value="InterPro"/>
</dbReference>
<sequence>MVLREWLALIVSCFNNCELVERCDIWVMSEYGMAESWTERYSITLEESFFRCLGIINDNELVLDKSTREELVSYDLETMQFKHLAISEDIRDSFTSHFSKALFHKRIHFFVDDKLERGDEIWAALSKAIEDSQLSVEKYPSSKWCLRQLVKILEWHEMYLKMRSTSGELHRLKPPIYLDLIPQQLDDATTLEQLETLVEGIDGFGLASRIIITIRDKQLFDEYEVNKIYEVEAFDDDEARKLFSKHVFKQDNPHIDFTVSVDKPVQYAKSNPLALKVVSSTLLGKTKQDRESLLYKLNKISNPQIHNLLRISYDGLNSEEKDTFLHIACFFKKECRDFVTRILNG</sequence>
<dbReference type="InterPro" id="IPR044974">
    <property type="entry name" value="Disease_R_plants"/>
</dbReference>
<proteinExistence type="predicted"/>
<evidence type="ECO:0000259" key="1">
    <source>
        <dbReference type="SMART" id="SM00255"/>
    </source>
</evidence>
<dbReference type="SMART" id="SM00255">
    <property type="entry name" value="TIR"/>
    <property type="match status" value="1"/>
</dbReference>
<reference evidence="2" key="1">
    <citation type="journal article" date="2023" name="Plant J.">
        <title>Genome sequences and population genomics provide insights into the demographic history, inbreeding, and mutation load of two 'living fossil' tree species of Dipteronia.</title>
        <authorList>
            <person name="Feng Y."/>
            <person name="Comes H.P."/>
            <person name="Chen J."/>
            <person name="Zhu S."/>
            <person name="Lu R."/>
            <person name="Zhang X."/>
            <person name="Li P."/>
            <person name="Qiu J."/>
            <person name="Olsen K.M."/>
            <person name="Qiu Y."/>
        </authorList>
    </citation>
    <scope>NUCLEOTIDE SEQUENCE</scope>
    <source>
        <strain evidence="2">KIB01</strain>
    </source>
</reference>
<evidence type="ECO:0000313" key="2">
    <source>
        <dbReference type="EMBL" id="KAK2652052.1"/>
    </source>
</evidence>
<dbReference type="Gene3D" id="1.10.8.430">
    <property type="entry name" value="Helical domain of apoptotic protease-activating factors"/>
    <property type="match status" value="1"/>
</dbReference>
<evidence type="ECO:0000313" key="3">
    <source>
        <dbReference type="Proteomes" id="UP001280121"/>
    </source>
</evidence>
<dbReference type="Gene3D" id="3.40.50.10140">
    <property type="entry name" value="Toll/interleukin-1 receptor homology (TIR) domain"/>
    <property type="match status" value="1"/>
</dbReference>
<dbReference type="SUPFAM" id="SSF52200">
    <property type="entry name" value="Toll/Interleukin receptor TIR domain"/>
    <property type="match status" value="1"/>
</dbReference>
<organism evidence="2 3">
    <name type="scientific">Dipteronia dyeriana</name>
    <dbReference type="NCBI Taxonomy" id="168575"/>
    <lineage>
        <taxon>Eukaryota</taxon>
        <taxon>Viridiplantae</taxon>
        <taxon>Streptophyta</taxon>
        <taxon>Embryophyta</taxon>
        <taxon>Tracheophyta</taxon>
        <taxon>Spermatophyta</taxon>
        <taxon>Magnoliopsida</taxon>
        <taxon>eudicotyledons</taxon>
        <taxon>Gunneridae</taxon>
        <taxon>Pentapetalae</taxon>
        <taxon>rosids</taxon>
        <taxon>malvids</taxon>
        <taxon>Sapindales</taxon>
        <taxon>Sapindaceae</taxon>
        <taxon>Hippocastanoideae</taxon>
        <taxon>Acereae</taxon>
        <taxon>Dipteronia</taxon>
    </lineage>
</organism>
<dbReference type="PANTHER" id="PTHR11017">
    <property type="entry name" value="LEUCINE-RICH REPEAT-CONTAINING PROTEIN"/>
    <property type="match status" value="1"/>
</dbReference>
<dbReference type="InterPro" id="IPR035897">
    <property type="entry name" value="Toll_tir_struct_dom_sf"/>
</dbReference>
<dbReference type="SUPFAM" id="SSF52540">
    <property type="entry name" value="P-loop containing nucleoside triphosphate hydrolases"/>
    <property type="match status" value="1"/>
</dbReference>
<dbReference type="InterPro" id="IPR000157">
    <property type="entry name" value="TIR_dom"/>
</dbReference>
<dbReference type="GO" id="GO:0007165">
    <property type="term" value="P:signal transduction"/>
    <property type="evidence" value="ECO:0007669"/>
    <property type="project" value="InterPro"/>
</dbReference>
<dbReference type="Pfam" id="PF01582">
    <property type="entry name" value="TIR"/>
    <property type="match status" value="1"/>
</dbReference>
<keyword evidence="3" id="KW-1185">Reference proteome</keyword>
<protein>
    <recommendedName>
        <fullName evidence="1">TIR domain-containing protein</fullName>
    </recommendedName>
</protein>
<dbReference type="InterPro" id="IPR027417">
    <property type="entry name" value="P-loop_NTPase"/>
</dbReference>
<dbReference type="InterPro" id="IPR042197">
    <property type="entry name" value="Apaf_helical"/>
</dbReference>
<comment type="caution">
    <text evidence="2">The sequence shown here is derived from an EMBL/GenBank/DDBJ whole genome shotgun (WGS) entry which is preliminary data.</text>
</comment>
<gene>
    <name evidence="2" type="ORF">Ddye_011908</name>
</gene>
<dbReference type="Proteomes" id="UP001280121">
    <property type="component" value="Unassembled WGS sequence"/>
</dbReference>
<dbReference type="GO" id="GO:0006952">
    <property type="term" value="P:defense response"/>
    <property type="evidence" value="ECO:0007669"/>
    <property type="project" value="InterPro"/>
</dbReference>
<feature type="domain" description="TIR" evidence="1">
    <location>
        <begin position="82"/>
        <end position="201"/>
    </location>
</feature>
<dbReference type="PANTHER" id="PTHR11017:SF479">
    <property type="entry name" value="DISEASE RESISTANCE PROTEIN (TIR-NBS-LRR CLASS) FAMILY"/>
    <property type="match status" value="1"/>
</dbReference>
<accession>A0AAD9X3G8</accession>
<dbReference type="AlphaFoldDB" id="A0AAD9X3G8"/>
<name>A0AAD9X3G8_9ROSI</name>